<dbReference type="SUPFAM" id="SSF48403">
    <property type="entry name" value="Ankyrin repeat"/>
    <property type="match status" value="1"/>
</dbReference>
<accession>A0AAU9K017</accession>
<evidence type="ECO:0000313" key="10">
    <source>
        <dbReference type="EMBL" id="CAG9330515.1"/>
    </source>
</evidence>
<dbReference type="AlphaFoldDB" id="A0AAU9K017"/>
<dbReference type="Pfam" id="PF01529">
    <property type="entry name" value="DHHC"/>
    <property type="match status" value="1"/>
</dbReference>
<protein>
    <recommendedName>
        <fullName evidence="8">Palmitoyltransferase</fullName>
        <ecNumber evidence="8">2.3.1.225</ecNumber>
    </recommendedName>
</protein>
<keyword evidence="2 8" id="KW-0812">Transmembrane</keyword>
<dbReference type="InterPro" id="IPR036770">
    <property type="entry name" value="Ankyrin_rpt-contain_sf"/>
</dbReference>
<keyword evidence="3" id="KW-0677">Repeat</keyword>
<evidence type="ECO:0000259" key="9">
    <source>
        <dbReference type="Pfam" id="PF01529"/>
    </source>
</evidence>
<dbReference type="Gene3D" id="1.25.40.20">
    <property type="entry name" value="Ankyrin repeat-containing domain"/>
    <property type="match status" value="1"/>
</dbReference>
<feature type="domain" description="Palmitoyltransferase DHHC" evidence="9">
    <location>
        <begin position="328"/>
        <end position="456"/>
    </location>
</feature>
<keyword evidence="8" id="KW-0808">Transferase</keyword>
<feature type="repeat" description="ANK" evidence="7">
    <location>
        <begin position="37"/>
        <end position="59"/>
    </location>
</feature>
<evidence type="ECO:0000256" key="6">
    <source>
        <dbReference type="ARBA" id="ARBA00023136"/>
    </source>
</evidence>
<comment type="domain">
    <text evidence="8">The DHHC domain is required for palmitoyltransferase activity.</text>
</comment>
<feature type="repeat" description="ANK" evidence="7">
    <location>
        <begin position="83"/>
        <end position="115"/>
    </location>
</feature>
<keyword evidence="11" id="KW-1185">Reference proteome</keyword>
<comment type="similarity">
    <text evidence="8">Belongs to the DHHC palmitoyltransferase family.</text>
</comment>
<dbReference type="PANTHER" id="PTHR24161:SF85">
    <property type="entry name" value="PALMITOYLTRANSFERASE HIP14"/>
    <property type="match status" value="1"/>
</dbReference>
<keyword evidence="8" id="KW-0012">Acyltransferase</keyword>
<dbReference type="PROSITE" id="PS50297">
    <property type="entry name" value="ANK_REP_REGION"/>
    <property type="match status" value="3"/>
</dbReference>
<feature type="transmembrane region" description="Helical" evidence="8">
    <location>
        <begin position="285"/>
        <end position="305"/>
    </location>
</feature>
<dbReference type="Proteomes" id="UP001162131">
    <property type="component" value="Unassembled WGS sequence"/>
</dbReference>
<comment type="subcellular location">
    <subcellularLocation>
        <location evidence="1">Membrane</location>
        <topology evidence="1">Multi-pass membrane protein</topology>
    </subcellularLocation>
</comment>
<evidence type="ECO:0000256" key="4">
    <source>
        <dbReference type="ARBA" id="ARBA00022989"/>
    </source>
</evidence>
<feature type="repeat" description="ANK" evidence="7">
    <location>
        <begin position="182"/>
        <end position="214"/>
    </location>
</feature>
<keyword evidence="5 7" id="KW-0040">ANK repeat</keyword>
<dbReference type="InterPro" id="IPR001594">
    <property type="entry name" value="Palmitoyltrfase_DHHC"/>
</dbReference>
<dbReference type="PANTHER" id="PTHR24161">
    <property type="entry name" value="ANK_REP_REGION DOMAIN-CONTAINING PROTEIN-RELATED"/>
    <property type="match status" value="1"/>
</dbReference>
<dbReference type="PROSITE" id="PS50088">
    <property type="entry name" value="ANK_REPEAT"/>
    <property type="match status" value="3"/>
</dbReference>
<dbReference type="EMBL" id="CAJZBQ010000051">
    <property type="protein sequence ID" value="CAG9330515.1"/>
    <property type="molecule type" value="Genomic_DNA"/>
</dbReference>
<dbReference type="PROSITE" id="PS50216">
    <property type="entry name" value="DHHC"/>
    <property type="match status" value="1"/>
</dbReference>
<evidence type="ECO:0000256" key="7">
    <source>
        <dbReference type="PROSITE-ProRule" id="PRU00023"/>
    </source>
</evidence>
<reference evidence="10" key="1">
    <citation type="submission" date="2021-09" db="EMBL/GenBank/DDBJ databases">
        <authorList>
            <consortium name="AG Swart"/>
            <person name="Singh M."/>
            <person name="Singh A."/>
            <person name="Seah K."/>
            <person name="Emmerich C."/>
        </authorList>
    </citation>
    <scope>NUCLEOTIDE SEQUENCE</scope>
    <source>
        <strain evidence="10">ATCC30299</strain>
    </source>
</reference>
<proteinExistence type="inferred from homology"/>
<dbReference type="EC" id="2.3.1.225" evidence="8"/>
<evidence type="ECO:0000313" key="11">
    <source>
        <dbReference type="Proteomes" id="UP001162131"/>
    </source>
</evidence>
<evidence type="ECO:0000256" key="1">
    <source>
        <dbReference type="ARBA" id="ARBA00004141"/>
    </source>
</evidence>
<evidence type="ECO:0000256" key="2">
    <source>
        <dbReference type="ARBA" id="ARBA00022692"/>
    </source>
</evidence>
<keyword evidence="4 8" id="KW-1133">Transmembrane helix</keyword>
<comment type="caution">
    <text evidence="10">The sequence shown here is derived from an EMBL/GenBank/DDBJ whole genome shotgun (WGS) entry which is preliminary data.</text>
</comment>
<evidence type="ECO:0000256" key="5">
    <source>
        <dbReference type="ARBA" id="ARBA00023043"/>
    </source>
</evidence>
<gene>
    <name evidence="10" type="ORF">BSTOLATCC_MIC51100</name>
</gene>
<dbReference type="Pfam" id="PF12796">
    <property type="entry name" value="Ank_2"/>
    <property type="match status" value="2"/>
</dbReference>
<evidence type="ECO:0000256" key="8">
    <source>
        <dbReference type="RuleBase" id="RU079119"/>
    </source>
</evidence>
<name>A0AAU9K017_9CILI</name>
<dbReference type="GO" id="GO:0019706">
    <property type="term" value="F:protein-cysteine S-palmitoyltransferase activity"/>
    <property type="evidence" value="ECO:0007669"/>
    <property type="project" value="UniProtKB-EC"/>
</dbReference>
<dbReference type="InterPro" id="IPR002110">
    <property type="entry name" value="Ankyrin_rpt"/>
</dbReference>
<sequence length="534" mass="60384">MSAPQQFLASIYKAEPIEIYRILQRSRIEPFTIYDSRGYTALHIASLNGNYAVIQFLVEYVKEVYGSQACQHLSDWANMKTDEGFTPLHFAAFRGHLNIVKKLIEIGADIYALNRQGLGVMHVAAQADQPLILSYFKEQNLSIDLLDEKEGTPLHWAAYMGCEISSSLLLAWKSPVNHRDKDGHTPLHLATIAGNSRIVRNLLIKGADRKIRDAKGRIPIDIAKESKNTTLIAMLKPPTLMSECGLKPPLRPPRPAYISVGTFLFLYGGGSVATLLFNVRYIGDILSYVYGGILATSLFFFLCVVSRNPGYLEGAVDANLFQLYDKYESHLVCPDCRIYRPARSRHCQCCDRCVEKFDHHCPWVNNCIAARNLGHFFIFINTVWVTLAFSIYVCQEVLRSDDTEDGIIPLDLFYSKLIAGALGILALLFIIPVTILVVVHYQNFSRNTTTNERFSKAVNRLNENVSGAQVSFLKPNQSFALNCIEMCFNTKKHRRNSCEIRPTEEKSFVFKDIVETYNKQEATDINRLQLLDLS</sequence>
<dbReference type="PRINTS" id="PR01415">
    <property type="entry name" value="ANKYRIN"/>
</dbReference>
<keyword evidence="6 8" id="KW-0472">Membrane</keyword>
<dbReference type="GO" id="GO:0016020">
    <property type="term" value="C:membrane"/>
    <property type="evidence" value="ECO:0007669"/>
    <property type="project" value="UniProtKB-SubCell"/>
</dbReference>
<feature type="transmembrane region" description="Helical" evidence="8">
    <location>
        <begin position="256"/>
        <end position="279"/>
    </location>
</feature>
<evidence type="ECO:0000256" key="3">
    <source>
        <dbReference type="ARBA" id="ARBA00022737"/>
    </source>
</evidence>
<comment type="catalytic activity">
    <reaction evidence="8">
        <text>L-cysteinyl-[protein] + hexadecanoyl-CoA = S-hexadecanoyl-L-cysteinyl-[protein] + CoA</text>
        <dbReference type="Rhea" id="RHEA:36683"/>
        <dbReference type="Rhea" id="RHEA-COMP:10131"/>
        <dbReference type="Rhea" id="RHEA-COMP:11032"/>
        <dbReference type="ChEBI" id="CHEBI:29950"/>
        <dbReference type="ChEBI" id="CHEBI:57287"/>
        <dbReference type="ChEBI" id="CHEBI:57379"/>
        <dbReference type="ChEBI" id="CHEBI:74151"/>
        <dbReference type="EC" id="2.3.1.225"/>
    </reaction>
</comment>
<feature type="transmembrane region" description="Helical" evidence="8">
    <location>
        <begin position="413"/>
        <end position="439"/>
    </location>
</feature>
<organism evidence="10 11">
    <name type="scientific">Blepharisma stoltei</name>
    <dbReference type="NCBI Taxonomy" id="1481888"/>
    <lineage>
        <taxon>Eukaryota</taxon>
        <taxon>Sar</taxon>
        <taxon>Alveolata</taxon>
        <taxon>Ciliophora</taxon>
        <taxon>Postciliodesmatophora</taxon>
        <taxon>Heterotrichea</taxon>
        <taxon>Heterotrichida</taxon>
        <taxon>Blepharismidae</taxon>
        <taxon>Blepharisma</taxon>
    </lineage>
</organism>
<dbReference type="SMART" id="SM00248">
    <property type="entry name" value="ANK"/>
    <property type="match status" value="4"/>
</dbReference>